<comment type="caution">
    <text evidence="2">The sequence shown here is derived from an EMBL/GenBank/DDBJ whole genome shotgun (WGS) entry which is preliminary data.</text>
</comment>
<organism evidence="2 3">
    <name type="scientific">Kocuria flava</name>
    <dbReference type="NCBI Taxonomy" id="446860"/>
    <lineage>
        <taxon>Bacteria</taxon>
        <taxon>Bacillati</taxon>
        <taxon>Actinomycetota</taxon>
        <taxon>Actinomycetes</taxon>
        <taxon>Micrococcales</taxon>
        <taxon>Micrococcaceae</taxon>
        <taxon>Kocuria</taxon>
    </lineage>
</organism>
<evidence type="ECO:0000313" key="3">
    <source>
        <dbReference type="Proteomes" id="UP000321155"/>
    </source>
</evidence>
<name>A0ABQ0X208_9MICC</name>
<reference evidence="2 3" key="1">
    <citation type="submission" date="2019-07" db="EMBL/GenBank/DDBJ databases">
        <title>Whole genome shotgun sequence of Kocuria flava NBRC 107626.</title>
        <authorList>
            <person name="Hosoyama A."/>
            <person name="Uohara A."/>
            <person name="Ohji S."/>
            <person name="Ichikawa N."/>
        </authorList>
    </citation>
    <scope>NUCLEOTIDE SEQUENCE [LARGE SCALE GENOMIC DNA]</scope>
    <source>
        <strain evidence="2 3">NBRC 107626</strain>
    </source>
</reference>
<accession>A0ABQ0X208</accession>
<feature type="transmembrane region" description="Helical" evidence="1">
    <location>
        <begin position="31"/>
        <end position="54"/>
    </location>
</feature>
<keyword evidence="1" id="KW-1133">Transmembrane helix</keyword>
<keyword evidence="3" id="KW-1185">Reference proteome</keyword>
<evidence type="ECO:0008006" key="4">
    <source>
        <dbReference type="Google" id="ProtNLM"/>
    </source>
</evidence>
<gene>
    <name evidence="2" type="ORF">KFL01_09780</name>
</gene>
<evidence type="ECO:0000256" key="1">
    <source>
        <dbReference type="SAM" id="Phobius"/>
    </source>
</evidence>
<dbReference type="RefSeq" id="WP_157570905.1">
    <property type="nucleotide sequence ID" value="NZ_BJZR01000017.1"/>
</dbReference>
<protein>
    <recommendedName>
        <fullName evidence="4">Major facilitator superfamily (MFS) profile domain-containing protein</fullName>
    </recommendedName>
</protein>
<keyword evidence="1" id="KW-0472">Membrane</keyword>
<keyword evidence="1" id="KW-0812">Transmembrane</keyword>
<dbReference type="Proteomes" id="UP000321155">
    <property type="component" value="Unassembled WGS sequence"/>
</dbReference>
<sequence length="56" mass="5713">MLRIGFSAVVLLSVVAGLVLAGVGLSRGETGLVVIGAVWALFGLLCSVSVAKLWSR</sequence>
<proteinExistence type="predicted"/>
<dbReference type="EMBL" id="BJZR01000017">
    <property type="protein sequence ID" value="GEO91672.1"/>
    <property type="molecule type" value="Genomic_DNA"/>
</dbReference>
<evidence type="ECO:0000313" key="2">
    <source>
        <dbReference type="EMBL" id="GEO91672.1"/>
    </source>
</evidence>